<proteinExistence type="predicted"/>
<feature type="region of interest" description="Disordered" evidence="1">
    <location>
        <begin position="214"/>
        <end position="268"/>
    </location>
</feature>
<gene>
    <name evidence="2" type="ORF">JMJ35_003906</name>
</gene>
<dbReference type="AlphaFoldDB" id="A0AA39R264"/>
<organism evidence="2 3">
    <name type="scientific">Cladonia borealis</name>
    <dbReference type="NCBI Taxonomy" id="184061"/>
    <lineage>
        <taxon>Eukaryota</taxon>
        <taxon>Fungi</taxon>
        <taxon>Dikarya</taxon>
        <taxon>Ascomycota</taxon>
        <taxon>Pezizomycotina</taxon>
        <taxon>Lecanoromycetes</taxon>
        <taxon>OSLEUM clade</taxon>
        <taxon>Lecanoromycetidae</taxon>
        <taxon>Lecanorales</taxon>
        <taxon>Lecanorineae</taxon>
        <taxon>Cladoniaceae</taxon>
        <taxon>Cladonia</taxon>
    </lineage>
</organism>
<sequence length="295" mass="33190">MPPSYSSICIIGPHQLVLMSIHINCPNCHILSSLTLSKPSPQDPISTPPAFREHPSPTADLSDIPIDGAMLGPLAPELRRLAKAQQAMARHGHAYHFPGHAINPNYIGSPNLLTPYGQPQQINWEASGIPTRNDGGAQYAIHRAVEYAYDKGYQDAQKHKPKYDSFKQVLDEADKKESAELKDRLGHERRDLTRTYIDGLSISQIRDFLEHARGASQRHHGGHKAKHARKHRDRSKARSHHRNRSPRRNHRNRERRFEDTDSSESSDEDDYVYRQYLGALFQLSLGGGLVGAVCP</sequence>
<dbReference type="EMBL" id="JAFEKC020000007">
    <property type="protein sequence ID" value="KAK0513542.1"/>
    <property type="molecule type" value="Genomic_DNA"/>
</dbReference>
<evidence type="ECO:0000256" key="1">
    <source>
        <dbReference type="SAM" id="MobiDB-lite"/>
    </source>
</evidence>
<reference evidence="2" key="1">
    <citation type="submission" date="2023-03" db="EMBL/GenBank/DDBJ databases">
        <title>Complete genome of Cladonia borealis.</title>
        <authorList>
            <person name="Park H."/>
        </authorList>
    </citation>
    <scope>NUCLEOTIDE SEQUENCE</scope>
    <source>
        <strain evidence="2">ANT050790</strain>
    </source>
</reference>
<protein>
    <submittedName>
        <fullName evidence="2">Uncharacterized protein</fullName>
    </submittedName>
</protein>
<feature type="compositionally biased region" description="Basic residues" evidence="1">
    <location>
        <begin position="216"/>
        <end position="254"/>
    </location>
</feature>
<dbReference type="Proteomes" id="UP001166286">
    <property type="component" value="Unassembled WGS sequence"/>
</dbReference>
<evidence type="ECO:0000313" key="3">
    <source>
        <dbReference type="Proteomes" id="UP001166286"/>
    </source>
</evidence>
<evidence type="ECO:0000313" key="2">
    <source>
        <dbReference type="EMBL" id="KAK0513542.1"/>
    </source>
</evidence>
<comment type="caution">
    <text evidence="2">The sequence shown here is derived from an EMBL/GenBank/DDBJ whole genome shotgun (WGS) entry which is preliminary data.</text>
</comment>
<keyword evidence="3" id="KW-1185">Reference proteome</keyword>
<accession>A0AA39R264</accession>
<feature type="region of interest" description="Disordered" evidence="1">
    <location>
        <begin position="39"/>
        <end position="63"/>
    </location>
</feature>
<name>A0AA39R264_9LECA</name>